<dbReference type="Gene3D" id="2.40.50.100">
    <property type="match status" value="1"/>
</dbReference>
<dbReference type="InterPro" id="IPR058792">
    <property type="entry name" value="Beta-barrel_RND_2"/>
</dbReference>
<evidence type="ECO:0000256" key="1">
    <source>
        <dbReference type="ARBA" id="ARBA00009477"/>
    </source>
</evidence>
<dbReference type="Pfam" id="PF25973">
    <property type="entry name" value="BSH_CzcB"/>
    <property type="match status" value="1"/>
</dbReference>
<reference evidence="5" key="1">
    <citation type="journal article" date="2023" name="Phytobiomes J">
        <title>Deciphering the key players within the bacterial microbiota associated with aerial crown gall tumors on rhododendron: Insights into the gallobiome.</title>
        <authorList>
            <person name="Kuzmanovic N."/>
            <person name="Nesme J."/>
            <person name="Wolf J."/>
            <person name="Neumann-Schaal M."/>
            <person name="Petersen J."/>
            <person name="Fernandez-Gnecco G."/>
            <person name="Sproeer C."/>
            <person name="Bunk B."/>
            <person name="Overmann J."/>
            <person name="Sorensen S.J."/>
            <person name="Idczak E."/>
            <person name="Smalla K."/>
        </authorList>
    </citation>
    <scope>NUCLEOTIDE SEQUENCE</scope>
    <source>
        <strain evidence="5">Rho-11.1</strain>
    </source>
</reference>
<evidence type="ECO:0000313" key="5">
    <source>
        <dbReference type="EMBL" id="MDX8305534.1"/>
    </source>
</evidence>
<organism evidence="5">
    <name type="scientific">Agrobacterium rosae</name>
    <dbReference type="NCBI Taxonomy" id="1972867"/>
    <lineage>
        <taxon>Bacteria</taxon>
        <taxon>Pseudomonadati</taxon>
        <taxon>Pseudomonadota</taxon>
        <taxon>Alphaproteobacteria</taxon>
        <taxon>Hyphomicrobiales</taxon>
        <taxon>Rhizobiaceae</taxon>
        <taxon>Rhizobium/Agrobacterium group</taxon>
        <taxon>Agrobacterium</taxon>
    </lineage>
</organism>
<evidence type="ECO:0000256" key="2">
    <source>
        <dbReference type="SAM" id="Phobius"/>
    </source>
</evidence>
<dbReference type="PANTHER" id="PTHR30469:SF15">
    <property type="entry name" value="HLYD FAMILY OF SECRETION PROTEINS"/>
    <property type="match status" value="1"/>
</dbReference>
<feature type="domain" description="CzcB-like barrel-sandwich hybrid" evidence="4">
    <location>
        <begin position="130"/>
        <end position="276"/>
    </location>
</feature>
<feature type="domain" description="CusB-like beta-barrel" evidence="3">
    <location>
        <begin position="298"/>
        <end position="372"/>
    </location>
</feature>
<keyword evidence="2" id="KW-1133">Transmembrane helix</keyword>
<accession>A0AAW9FQ11</accession>
<dbReference type="Pfam" id="PF25954">
    <property type="entry name" value="Beta-barrel_RND_2"/>
    <property type="match status" value="1"/>
</dbReference>
<keyword evidence="2" id="KW-0812">Transmembrane</keyword>
<dbReference type="PANTHER" id="PTHR30469">
    <property type="entry name" value="MULTIDRUG RESISTANCE PROTEIN MDTA"/>
    <property type="match status" value="1"/>
</dbReference>
<dbReference type="GO" id="GO:1990281">
    <property type="term" value="C:efflux pump complex"/>
    <property type="evidence" value="ECO:0007669"/>
    <property type="project" value="TreeGrafter"/>
</dbReference>
<dbReference type="Gene3D" id="1.10.287.470">
    <property type="entry name" value="Helix hairpin bin"/>
    <property type="match status" value="1"/>
</dbReference>
<feature type="transmembrane region" description="Helical" evidence="2">
    <location>
        <begin position="41"/>
        <end position="61"/>
    </location>
</feature>
<proteinExistence type="inferred from homology"/>
<protein>
    <submittedName>
        <fullName evidence="5">Efflux RND transporter periplasmic adaptor subunit</fullName>
    </submittedName>
</protein>
<dbReference type="InterPro" id="IPR006143">
    <property type="entry name" value="RND_pump_MFP"/>
</dbReference>
<evidence type="ECO:0000259" key="4">
    <source>
        <dbReference type="Pfam" id="PF25973"/>
    </source>
</evidence>
<dbReference type="RefSeq" id="WP_320203656.1">
    <property type="nucleotide sequence ID" value="NZ_CP192785.1"/>
</dbReference>
<sequence>MLLGMNMIPENDRKLAEALRSLSLESSLQPPKPPTNRARRLLLSGCVLAVAAGAVFALGHFGPDTVDRLKGTLPQSWQGEEIGTVQDVKKQQASPTEHTPAQAAASAVIQKPSAPTREITGSGYVVAPQVVAVFSKYEGRITSIEVDVGQRVEAGQAIVTLDDASTRFALDEAKAEKVSAGLVLEAKEIELDQARVMFRRAQALAAKQSISRQDEEKAGTAYDSAVNSLAQARQDLVKADIKVQIAQERVDALVVKAPIAGTITQLDARVGDMVLARIDSVREHQKLLSITDTTTLVIDADVAETNIGGLRAGLSGEAVLDGIPDRPFAIEVSRIAPIASLEKGTVTLRLALRDPPEGIRPNMAARIRITQQVGDTSK</sequence>
<keyword evidence="2" id="KW-0472">Membrane</keyword>
<evidence type="ECO:0000259" key="3">
    <source>
        <dbReference type="Pfam" id="PF25954"/>
    </source>
</evidence>
<dbReference type="NCBIfam" id="TIGR01730">
    <property type="entry name" value="RND_mfp"/>
    <property type="match status" value="1"/>
</dbReference>
<dbReference type="AlphaFoldDB" id="A0AAW9FQ11"/>
<dbReference type="Gene3D" id="2.40.30.170">
    <property type="match status" value="1"/>
</dbReference>
<dbReference type="GO" id="GO:0015562">
    <property type="term" value="F:efflux transmembrane transporter activity"/>
    <property type="evidence" value="ECO:0007669"/>
    <property type="project" value="TreeGrafter"/>
</dbReference>
<comment type="caution">
    <text evidence="5">The sequence shown here is derived from an EMBL/GenBank/DDBJ whole genome shotgun (WGS) entry which is preliminary data.</text>
</comment>
<name>A0AAW9FQ11_9HYPH</name>
<dbReference type="InterPro" id="IPR058647">
    <property type="entry name" value="BSH_CzcB-like"/>
</dbReference>
<dbReference type="EMBL" id="JAVRAF010000021">
    <property type="protein sequence ID" value="MDX8305534.1"/>
    <property type="molecule type" value="Genomic_DNA"/>
</dbReference>
<gene>
    <name evidence="5" type="ORF">RMR22_25170</name>
</gene>
<comment type="similarity">
    <text evidence="1">Belongs to the membrane fusion protein (MFP) (TC 8.A.1) family.</text>
</comment>
<dbReference type="SUPFAM" id="SSF111369">
    <property type="entry name" value="HlyD-like secretion proteins"/>
    <property type="match status" value="1"/>
</dbReference>